<comment type="caution">
    <text evidence="1">The sequence shown here is derived from an EMBL/GenBank/DDBJ whole genome shotgun (WGS) entry which is preliminary data.</text>
</comment>
<reference evidence="1" key="2">
    <citation type="submission" date="2023-01" db="EMBL/GenBank/DDBJ databases">
        <authorList>
            <person name="Sun Q."/>
            <person name="Evtushenko L."/>
        </authorList>
    </citation>
    <scope>NUCLEOTIDE SEQUENCE</scope>
    <source>
        <strain evidence="1">VKM B-2789</strain>
    </source>
</reference>
<sequence>MSLSFFGFKGWVRRAALPFGFALAVTAGSTVLMRTAISTVDTPAAQPVARVILPPPAEPAPAARGGHPAPIYVRAIEPGTVYAPPSAEKTASNHKVDDNSRQTAAAALPQGVERFDRCAEACDSRDPLIERTNYTDATAPAPAYQVVETPASQESNSLFSLPKWEDGMEMIDRARAAAVSAGSEAVGTMKKAVEGASDFATGLVRPGSASVQ</sequence>
<evidence type="ECO:0000313" key="2">
    <source>
        <dbReference type="Proteomes" id="UP001143330"/>
    </source>
</evidence>
<dbReference type="Proteomes" id="UP001143330">
    <property type="component" value="Unassembled WGS sequence"/>
</dbReference>
<accession>A0A9W6N928</accession>
<name>A0A9W6N928_9HYPH</name>
<dbReference type="AlphaFoldDB" id="A0A9W6N928"/>
<evidence type="ECO:0000313" key="1">
    <source>
        <dbReference type="EMBL" id="GLK82153.1"/>
    </source>
</evidence>
<gene>
    <name evidence="1" type="ORF">GCM10017653_02220</name>
</gene>
<protein>
    <submittedName>
        <fullName evidence="1">Uncharacterized protein</fullName>
    </submittedName>
</protein>
<reference evidence="1" key="1">
    <citation type="journal article" date="2014" name="Int. J. Syst. Evol. Microbiol.">
        <title>Complete genome sequence of Corynebacterium casei LMG S-19264T (=DSM 44701T), isolated from a smear-ripened cheese.</title>
        <authorList>
            <consortium name="US DOE Joint Genome Institute (JGI-PGF)"/>
            <person name="Walter F."/>
            <person name="Albersmeier A."/>
            <person name="Kalinowski J."/>
            <person name="Ruckert C."/>
        </authorList>
    </citation>
    <scope>NUCLEOTIDE SEQUENCE</scope>
    <source>
        <strain evidence="1">VKM B-2789</strain>
    </source>
</reference>
<dbReference type="EMBL" id="BSFM01000001">
    <property type="protein sequence ID" value="GLK82153.1"/>
    <property type="molecule type" value="Genomic_DNA"/>
</dbReference>
<keyword evidence="2" id="KW-1185">Reference proteome</keyword>
<proteinExistence type="predicted"/>
<organism evidence="1 2">
    <name type="scientific">Ancylobacter defluvii</name>
    <dbReference type="NCBI Taxonomy" id="1282440"/>
    <lineage>
        <taxon>Bacteria</taxon>
        <taxon>Pseudomonadati</taxon>
        <taxon>Pseudomonadota</taxon>
        <taxon>Alphaproteobacteria</taxon>
        <taxon>Hyphomicrobiales</taxon>
        <taxon>Xanthobacteraceae</taxon>
        <taxon>Ancylobacter</taxon>
    </lineage>
</organism>